<sequence>MKATAAPLHRPCPQELRLEIAQLERRLRTVGLDGDCAYERALSQAYDALLLQKRRELAAIRESGF</sequence>
<evidence type="ECO:0000313" key="2">
    <source>
        <dbReference type="Proteomes" id="UP000218765"/>
    </source>
</evidence>
<dbReference type="Proteomes" id="UP000218765">
    <property type="component" value="Chromosome"/>
</dbReference>
<keyword evidence="2" id="KW-1185">Reference proteome</keyword>
<protein>
    <submittedName>
        <fullName evidence="1">Transcriptional regulator</fullName>
    </submittedName>
</protein>
<name>A0A1Z4VUK7_9GAMM</name>
<dbReference type="AlphaFoldDB" id="A0A1Z4VUK7"/>
<dbReference type="KEGG" id="ttc:FOKN1_2678"/>
<dbReference type="RefSeq" id="WP_096367072.1">
    <property type="nucleotide sequence ID" value="NZ_AP018052.1"/>
</dbReference>
<evidence type="ECO:0000313" key="1">
    <source>
        <dbReference type="EMBL" id="BAZ95048.1"/>
    </source>
</evidence>
<organism evidence="1 2">
    <name type="scientific">Thiohalobacter thiocyanaticus</name>
    <dbReference type="NCBI Taxonomy" id="585455"/>
    <lineage>
        <taxon>Bacteria</taxon>
        <taxon>Pseudomonadati</taxon>
        <taxon>Pseudomonadota</taxon>
        <taxon>Gammaproteobacteria</taxon>
        <taxon>Thiohalobacterales</taxon>
        <taxon>Thiohalobacteraceae</taxon>
        <taxon>Thiohalobacter</taxon>
    </lineage>
</organism>
<proteinExistence type="predicted"/>
<dbReference type="OrthoDB" id="7069258at2"/>
<dbReference type="EMBL" id="AP018052">
    <property type="protein sequence ID" value="BAZ95048.1"/>
    <property type="molecule type" value="Genomic_DNA"/>
</dbReference>
<gene>
    <name evidence="1" type="ORF">FOKN1_2678</name>
</gene>
<reference evidence="1 2" key="1">
    <citation type="submission" date="2017-05" db="EMBL/GenBank/DDBJ databases">
        <title>Thiocyanate degradation by Thiohalobacter thiocyanaticus FOKN1.</title>
        <authorList>
            <person name="Oshiki M."/>
            <person name="Fukushima T."/>
            <person name="Kawano S."/>
            <person name="Nakagawa J."/>
        </authorList>
    </citation>
    <scope>NUCLEOTIDE SEQUENCE [LARGE SCALE GENOMIC DNA]</scope>
    <source>
        <strain evidence="1 2">FOKN1</strain>
    </source>
</reference>
<accession>A0A1Z4VUK7</accession>